<accession>A0A914CK97</accession>
<reference evidence="3" key="1">
    <citation type="submission" date="2022-11" db="UniProtKB">
        <authorList>
            <consortium name="WormBaseParasite"/>
        </authorList>
    </citation>
    <scope>IDENTIFICATION</scope>
</reference>
<proteinExistence type="predicted"/>
<name>A0A914CK97_9BILA</name>
<evidence type="ECO:0000256" key="1">
    <source>
        <dbReference type="SAM" id="SignalP"/>
    </source>
</evidence>
<evidence type="ECO:0000313" key="2">
    <source>
        <dbReference type="Proteomes" id="UP000887540"/>
    </source>
</evidence>
<feature type="chain" id="PRO_5037792846" evidence="1">
    <location>
        <begin position="19"/>
        <end position="180"/>
    </location>
</feature>
<evidence type="ECO:0000313" key="3">
    <source>
        <dbReference type="WBParaSite" id="ACRNAN_scaffold11230.g31254.t1"/>
    </source>
</evidence>
<keyword evidence="1" id="KW-0732">Signal</keyword>
<organism evidence="2 3">
    <name type="scientific">Acrobeloides nanus</name>
    <dbReference type="NCBI Taxonomy" id="290746"/>
    <lineage>
        <taxon>Eukaryota</taxon>
        <taxon>Metazoa</taxon>
        <taxon>Ecdysozoa</taxon>
        <taxon>Nematoda</taxon>
        <taxon>Chromadorea</taxon>
        <taxon>Rhabditida</taxon>
        <taxon>Tylenchina</taxon>
        <taxon>Cephalobomorpha</taxon>
        <taxon>Cephaloboidea</taxon>
        <taxon>Cephalobidae</taxon>
        <taxon>Acrobeloides</taxon>
    </lineage>
</organism>
<protein>
    <submittedName>
        <fullName evidence="3">Uncharacterized protein</fullName>
    </submittedName>
</protein>
<dbReference type="AlphaFoldDB" id="A0A914CK97"/>
<keyword evidence="2" id="KW-1185">Reference proteome</keyword>
<dbReference type="WBParaSite" id="ACRNAN_scaffold11230.g31254.t1">
    <property type="protein sequence ID" value="ACRNAN_scaffold11230.g31254.t1"/>
    <property type="gene ID" value="ACRNAN_scaffold11230.g31254"/>
</dbReference>
<feature type="signal peptide" evidence="1">
    <location>
        <begin position="1"/>
        <end position="18"/>
    </location>
</feature>
<dbReference type="Proteomes" id="UP000887540">
    <property type="component" value="Unplaced"/>
</dbReference>
<sequence length="180" mass="20134">MSRFISIFLLFFFDFGHSWPKCTTLHIHDYLCPITSHGDTYVGNCPPTNDNILAKAEYDIFVTFTKSDIILNLTNIISPIPGSDIYSDICTWPDGQGIDIICNELVHCTPPYSVCDGSLGTIADFNTFDIQYNNASYDINGRGTGIARPIHSFSIYSGLYFDNMHGKMVLPNQPMLIDSK</sequence>